<name>A0ACA9N0I1_9GLOM</name>
<evidence type="ECO:0000313" key="2">
    <source>
        <dbReference type="Proteomes" id="UP000789860"/>
    </source>
</evidence>
<proteinExistence type="predicted"/>
<protein>
    <submittedName>
        <fullName evidence="1">5202_t:CDS:1</fullName>
    </submittedName>
</protein>
<evidence type="ECO:0000313" key="1">
    <source>
        <dbReference type="EMBL" id="CAG8623724.1"/>
    </source>
</evidence>
<feature type="non-terminal residue" evidence="1">
    <location>
        <position position="1"/>
    </location>
</feature>
<keyword evidence="2" id="KW-1185">Reference proteome</keyword>
<sequence>EECKDQIHGYPSALFKKFYTKQHAKEYINGPIIDKNNKIEVWTDRYCKNNGKKEAIASFGVFFDDKDPRNKSERLPDKLQTNNYTEIYAVISALETSHSGIYGNDQADKLAFIGSKKDVKELIIPES</sequence>
<feature type="non-terminal residue" evidence="1">
    <location>
        <position position="127"/>
    </location>
</feature>
<dbReference type="Proteomes" id="UP000789860">
    <property type="component" value="Unassembled WGS sequence"/>
</dbReference>
<gene>
    <name evidence="1" type="ORF">SCALOS_LOCUS7736</name>
</gene>
<accession>A0ACA9N0I1</accession>
<comment type="caution">
    <text evidence="1">The sequence shown here is derived from an EMBL/GenBank/DDBJ whole genome shotgun (WGS) entry which is preliminary data.</text>
</comment>
<organism evidence="1 2">
    <name type="scientific">Scutellospora calospora</name>
    <dbReference type="NCBI Taxonomy" id="85575"/>
    <lineage>
        <taxon>Eukaryota</taxon>
        <taxon>Fungi</taxon>
        <taxon>Fungi incertae sedis</taxon>
        <taxon>Mucoromycota</taxon>
        <taxon>Glomeromycotina</taxon>
        <taxon>Glomeromycetes</taxon>
        <taxon>Diversisporales</taxon>
        <taxon>Gigasporaceae</taxon>
        <taxon>Scutellospora</taxon>
    </lineage>
</organism>
<dbReference type="EMBL" id="CAJVPM010018187">
    <property type="protein sequence ID" value="CAG8623724.1"/>
    <property type="molecule type" value="Genomic_DNA"/>
</dbReference>
<reference evidence="1" key="1">
    <citation type="submission" date="2021-06" db="EMBL/GenBank/DDBJ databases">
        <authorList>
            <person name="Kallberg Y."/>
            <person name="Tangrot J."/>
            <person name="Rosling A."/>
        </authorList>
    </citation>
    <scope>NUCLEOTIDE SEQUENCE</scope>
    <source>
        <strain evidence="1">AU212A</strain>
    </source>
</reference>